<protein>
    <submittedName>
        <fullName evidence="1">Uncharacterized protein</fullName>
    </submittedName>
</protein>
<reference evidence="1 2" key="1">
    <citation type="submission" date="2015-10" db="EMBL/GenBank/DDBJ databases">
        <title>Genome analyses suggest a sexual origin of heterokaryosis in a supposedly ancient asexual fungus.</title>
        <authorList>
            <person name="Ropars J."/>
            <person name="Sedzielewska K."/>
            <person name="Noel J."/>
            <person name="Charron P."/>
            <person name="Farinelli L."/>
            <person name="Marton T."/>
            <person name="Kruger M."/>
            <person name="Pelin A."/>
            <person name="Brachmann A."/>
            <person name="Corradi N."/>
        </authorList>
    </citation>
    <scope>NUCLEOTIDE SEQUENCE [LARGE SCALE GENOMIC DNA]</scope>
    <source>
        <strain evidence="1 2">A4</strain>
    </source>
</reference>
<name>A0A2I1GM04_9GLOM</name>
<sequence length="153" mass="17787">MSQNDNFQPSPSESYELQQDNNNSYVQTDDSISQGNANQHQDTSQYALMQMGPQQTFPTNILMTDSFQLYDNHIYKITCEIIVPPSLINSYLYEHYYDTQIEQNMRQEQLNFAPSQRENLRYHLELYLRNKPVGPGVPPNLLASVHNILVKNL</sequence>
<evidence type="ECO:0000313" key="1">
    <source>
        <dbReference type="EMBL" id="PKY47663.1"/>
    </source>
</evidence>
<dbReference type="EMBL" id="LLXI01000567">
    <property type="protein sequence ID" value="PKY47663.1"/>
    <property type="molecule type" value="Genomic_DNA"/>
</dbReference>
<dbReference type="Proteomes" id="UP000234323">
    <property type="component" value="Unassembled WGS sequence"/>
</dbReference>
<comment type="caution">
    <text evidence="1">The sequence shown here is derived from an EMBL/GenBank/DDBJ whole genome shotgun (WGS) entry which is preliminary data.</text>
</comment>
<organism evidence="1 2">
    <name type="scientific">Rhizophagus irregularis</name>
    <dbReference type="NCBI Taxonomy" id="588596"/>
    <lineage>
        <taxon>Eukaryota</taxon>
        <taxon>Fungi</taxon>
        <taxon>Fungi incertae sedis</taxon>
        <taxon>Mucoromycota</taxon>
        <taxon>Glomeromycotina</taxon>
        <taxon>Glomeromycetes</taxon>
        <taxon>Glomerales</taxon>
        <taxon>Glomeraceae</taxon>
        <taxon>Rhizophagus</taxon>
    </lineage>
</organism>
<evidence type="ECO:0000313" key="2">
    <source>
        <dbReference type="Proteomes" id="UP000234323"/>
    </source>
</evidence>
<dbReference type="VEuPathDB" id="FungiDB:RhiirA1_469091"/>
<accession>A0A2I1GM04</accession>
<keyword evidence="2" id="KW-1185">Reference proteome</keyword>
<dbReference type="VEuPathDB" id="FungiDB:FUN_005958"/>
<dbReference type="VEuPathDB" id="FungiDB:RhiirFUN_005686"/>
<proteinExistence type="predicted"/>
<dbReference type="AlphaFoldDB" id="A0A2I1GM04"/>
<gene>
    <name evidence="1" type="ORF">RhiirA4_462968</name>
</gene>